<dbReference type="Gene3D" id="3.40.525.10">
    <property type="entry name" value="CRAL-TRIO lipid binding domain"/>
    <property type="match status" value="1"/>
</dbReference>
<dbReference type="SUPFAM" id="SSF52087">
    <property type="entry name" value="CRAL/TRIO domain"/>
    <property type="match status" value="1"/>
</dbReference>
<evidence type="ECO:0000313" key="3">
    <source>
        <dbReference type="Proteomes" id="UP001153148"/>
    </source>
</evidence>
<dbReference type="PANTHER" id="PTHR10174:SF213">
    <property type="entry name" value="CRAL-TRIO DOMAIN-CONTAINING PROTEIN"/>
    <property type="match status" value="1"/>
</dbReference>
<proteinExistence type="predicted"/>
<feature type="domain" description="CRAL-TRIO" evidence="1">
    <location>
        <begin position="52"/>
        <end position="128"/>
    </location>
</feature>
<evidence type="ECO:0000313" key="2">
    <source>
        <dbReference type="EMBL" id="CAG2063686.1"/>
    </source>
</evidence>
<gene>
    <name evidence="2" type="ORF">TPAB3V08_LOCUS10633</name>
</gene>
<keyword evidence="3" id="KW-1185">Reference proteome</keyword>
<dbReference type="PANTHER" id="PTHR10174">
    <property type="entry name" value="ALPHA-TOCOPHEROL TRANSFER PROTEIN-RELATED"/>
    <property type="match status" value="1"/>
</dbReference>
<dbReference type="EMBL" id="CAJPIN010028193">
    <property type="protein sequence ID" value="CAG2063686.1"/>
    <property type="molecule type" value="Genomic_DNA"/>
</dbReference>
<dbReference type="InterPro" id="IPR036865">
    <property type="entry name" value="CRAL-TRIO_dom_sf"/>
</dbReference>
<dbReference type="Proteomes" id="UP001153148">
    <property type="component" value="Unassembled WGS sequence"/>
</dbReference>
<protein>
    <recommendedName>
        <fullName evidence="1">CRAL-TRIO domain-containing protein</fullName>
    </recommendedName>
</protein>
<dbReference type="Pfam" id="PF00650">
    <property type="entry name" value="CRAL_TRIO"/>
    <property type="match status" value="1"/>
</dbReference>
<evidence type="ECO:0000259" key="1">
    <source>
        <dbReference type="Pfam" id="PF00650"/>
    </source>
</evidence>
<comment type="caution">
    <text evidence="2">The sequence shown here is derived from an EMBL/GenBank/DDBJ whole genome shotgun (WGS) entry which is preliminary data.</text>
</comment>
<sequence length="134" mass="15891">MLFLHSREHHLEETKRAIDLFCTIKTQAPEFFTRRDPLSQEIQYIQHVIKICLLPRKTLDDYRMIFVRPHDYDPSHFFLNPAIKLLFMVLDVSLKEDGLATRGLILIFDMKGVVLGHISRIILTSVKKYFLYEQ</sequence>
<dbReference type="InterPro" id="IPR001251">
    <property type="entry name" value="CRAL-TRIO_dom"/>
</dbReference>
<feature type="non-terminal residue" evidence="2">
    <location>
        <position position="134"/>
    </location>
</feature>
<name>A0ABN7P757_TIMPD</name>
<organism evidence="2 3">
    <name type="scientific">Timema podura</name>
    <name type="common">Walking stick</name>
    <dbReference type="NCBI Taxonomy" id="61482"/>
    <lineage>
        <taxon>Eukaryota</taxon>
        <taxon>Metazoa</taxon>
        <taxon>Ecdysozoa</taxon>
        <taxon>Arthropoda</taxon>
        <taxon>Hexapoda</taxon>
        <taxon>Insecta</taxon>
        <taxon>Pterygota</taxon>
        <taxon>Neoptera</taxon>
        <taxon>Polyneoptera</taxon>
        <taxon>Phasmatodea</taxon>
        <taxon>Timematodea</taxon>
        <taxon>Timematoidea</taxon>
        <taxon>Timematidae</taxon>
        <taxon>Timema</taxon>
    </lineage>
</organism>
<accession>A0ABN7P757</accession>
<reference evidence="2" key="1">
    <citation type="submission" date="2021-03" db="EMBL/GenBank/DDBJ databases">
        <authorList>
            <person name="Tran Van P."/>
        </authorList>
    </citation>
    <scope>NUCLEOTIDE SEQUENCE</scope>
</reference>